<evidence type="ECO:0000313" key="2">
    <source>
        <dbReference type="EMBL" id="RYR27569.1"/>
    </source>
</evidence>
<dbReference type="AlphaFoldDB" id="A0A445AMB2"/>
<dbReference type="EMBL" id="SDMP01000011">
    <property type="protein sequence ID" value="RYR27569.1"/>
    <property type="molecule type" value="Genomic_DNA"/>
</dbReference>
<evidence type="ECO:0000256" key="1">
    <source>
        <dbReference type="SAM" id="MobiDB-lite"/>
    </source>
</evidence>
<sequence>MEEEEEESFIMHECCNVTTTCRRIGTINSGGIQRYVKCHIMLLFGTVVFGDKSGAGFIWGSTCLAYLYRALYRATRVDCKKIDELSDVRWRNWERENRPYKFRILAHFRRKLDDLQEGQFVWEAYAIGQIDPDGVPHQERDLGEAHGEVLTGPNNQDWSGTHAFWVIHWTNRYSHVLVEYMVPSQHHVDIYLHWYRGTYGDHLHLSDLEPQENQNGDPMIIRRTARLVNGPRKKNGNPEIARSDFLGPKKI</sequence>
<keyword evidence="3" id="KW-1185">Reference proteome</keyword>
<organism evidence="2 3">
    <name type="scientific">Arachis hypogaea</name>
    <name type="common">Peanut</name>
    <dbReference type="NCBI Taxonomy" id="3818"/>
    <lineage>
        <taxon>Eukaryota</taxon>
        <taxon>Viridiplantae</taxon>
        <taxon>Streptophyta</taxon>
        <taxon>Embryophyta</taxon>
        <taxon>Tracheophyta</taxon>
        <taxon>Spermatophyta</taxon>
        <taxon>Magnoliopsida</taxon>
        <taxon>eudicotyledons</taxon>
        <taxon>Gunneridae</taxon>
        <taxon>Pentapetalae</taxon>
        <taxon>rosids</taxon>
        <taxon>fabids</taxon>
        <taxon>Fabales</taxon>
        <taxon>Fabaceae</taxon>
        <taxon>Papilionoideae</taxon>
        <taxon>50 kb inversion clade</taxon>
        <taxon>dalbergioids sensu lato</taxon>
        <taxon>Dalbergieae</taxon>
        <taxon>Pterocarpus clade</taxon>
        <taxon>Arachis</taxon>
    </lineage>
</organism>
<accession>A0A445AMB2</accession>
<evidence type="ECO:0008006" key="4">
    <source>
        <dbReference type="Google" id="ProtNLM"/>
    </source>
</evidence>
<evidence type="ECO:0000313" key="3">
    <source>
        <dbReference type="Proteomes" id="UP000289738"/>
    </source>
</evidence>
<name>A0A445AMB2_ARAHY</name>
<proteinExistence type="predicted"/>
<reference evidence="2 3" key="1">
    <citation type="submission" date="2019-01" db="EMBL/GenBank/DDBJ databases">
        <title>Sequencing of cultivated peanut Arachis hypogaea provides insights into genome evolution and oil improvement.</title>
        <authorList>
            <person name="Chen X."/>
        </authorList>
    </citation>
    <scope>NUCLEOTIDE SEQUENCE [LARGE SCALE GENOMIC DNA]</scope>
    <source>
        <strain evidence="3">cv. Fuhuasheng</strain>
        <tissue evidence="2">Leaves</tissue>
    </source>
</reference>
<protein>
    <recommendedName>
        <fullName evidence="4">Aminotransferase-like plant mobile domain-containing protein</fullName>
    </recommendedName>
</protein>
<comment type="caution">
    <text evidence="2">The sequence shown here is derived from an EMBL/GenBank/DDBJ whole genome shotgun (WGS) entry which is preliminary data.</text>
</comment>
<gene>
    <name evidence="2" type="ORF">Ahy_B01g051585</name>
</gene>
<dbReference type="Proteomes" id="UP000289738">
    <property type="component" value="Chromosome B01"/>
</dbReference>
<feature type="region of interest" description="Disordered" evidence="1">
    <location>
        <begin position="229"/>
        <end position="251"/>
    </location>
</feature>